<dbReference type="InterPro" id="IPR036890">
    <property type="entry name" value="HATPase_C_sf"/>
</dbReference>
<keyword evidence="9" id="KW-0472">Membrane</keyword>
<reference evidence="11 12" key="1">
    <citation type="submission" date="2013-07" db="EMBL/GenBank/DDBJ databases">
        <authorList>
            <consortium name="DOE Joint Genome Institute"/>
            <person name="Reeve W."/>
            <person name="Huntemann M."/>
            <person name="Han J."/>
            <person name="Chen A."/>
            <person name="Kyrpides N."/>
            <person name="Mavromatis K."/>
            <person name="Markowitz V."/>
            <person name="Palaniappan K."/>
            <person name="Ivanova N."/>
            <person name="Schaumberg A."/>
            <person name="Pati A."/>
            <person name="Liolios K."/>
            <person name="Nordberg H.P."/>
            <person name="Cantor M.N."/>
            <person name="Hua S.X."/>
            <person name="Woyke T."/>
        </authorList>
    </citation>
    <scope>NUCLEOTIDE SEQUENCE [LARGE SCALE GENOMIC DNA]</scope>
    <source>
        <strain evidence="11 12">DSM 43889</strain>
    </source>
</reference>
<dbReference type="EMBL" id="AUBJ02000001">
    <property type="protein sequence ID" value="MCP2331839.1"/>
    <property type="molecule type" value="Genomic_DNA"/>
</dbReference>
<keyword evidence="9" id="KW-0812">Transmembrane</keyword>
<proteinExistence type="predicted"/>
<dbReference type="InterPro" id="IPR003594">
    <property type="entry name" value="HATPase_dom"/>
</dbReference>
<dbReference type="InterPro" id="IPR050482">
    <property type="entry name" value="Sensor_HK_TwoCompSys"/>
</dbReference>
<evidence type="ECO:0000313" key="11">
    <source>
        <dbReference type="EMBL" id="MCP2331839.1"/>
    </source>
</evidence>
<dbReference type="Gene3D" id="3.30.565.10">
    <property type="entry name" value="Histidine kinase-like ATPase, C-terminal domain"/>
    <property type="match status" value="1"/>
</dbReference>
<dbReference type="Gene3D" id="1.20.5.1930">
    <property type="match status" value="1"/>
</dbReference>
<keyword evidence="4" id="KW-0808">Transferase</keyword>
<feature type="transmembrane region" description="Helical" evidence="9">
    <location>
        <begin position="140"/>
        <end position="161"/>
    </location>
</feature>
<accession>A0ABT1JH58</accession>
<feature type="transmembrane region" description="Helical" evidence="9">
    <location>
        <begin position="75"/>
        <end position="103"/>
    </location>
</feature>
<dbReference type="CDD" id="cd16917">
    <property type="entry name" value="HATPase_UhpB-NarQ-NarX-like"/>
    <property type="match status" value="1"/>
</dbReference>
<dbReference type="Proteomes" id="UP000791080">
    <property type="component" value="Unassembled WGS sequence"/>
</dbReference>
<dbReference type="SUPFAM" id="SSF55874">
    <property type="entry name" value="ATPase domain of HSP90 chaperone/DNA topoisomerase II/histidine kinase"/>
    <property type="match status" value="1"/>
</dbReference>
<evidence type="ECO:0000313" key="12">
    <source>
        <dbReference type="Proteomes" id="UP000791080"/>
    </source>
</evidence>
<keyword evidence="7" id="KW-0067">ATP-binding</keyword>
<protein>
    <recommendedName>
        <fullName evidence="2">histidine kinase</fullName>
        <ecNumber evidence="2">2.7.13.3</ecNumber>
    </recommendedName>
</protein>
<evidence type="ECO:0000256" key="3">
    <source>
        <dbReference type="ARBA" id="ARBA00022553"/>
    </source>
</evidence>
<sequence length="411" mass="43156">MAVSGPLRSLAAWARPPWRDPLIAVALFTFGAVLYELQDPTALPGVVDQPQQWARLLVLGVCCSGTLLRARRPPLALAIGLAGAGVDFVLGFSAPVLFVLADLMFAAVHYGSRRLARAMVALVPVALVGSLVVTVATTGLLALAFLTAVQVAAVVLIPVWWGMNVRQHRDAAAAERERAEQATRIAELDRRAVIANERARMARDLHDVVAGHLSAIAIQSEAVLSMAGGGDQATVRTVLGSIRENSVRSLTEMRAMIDMLRGDEEGVREVAAPPRLAEVDGLVDSARASGLRVAVRNALGAAVGEGDPGPPAGPPAAVELAAYRIIQEALTNAVRHAPGSRVDLVLERTVDGVLVTVTNTLPDRLPPSGGTGHGLTGMRERARATGGTVTAGVVDGRWRVRAALPVRGDDR</sequence>
<keyword evidence="9" id="KW-1133">Transmembrane helix</keyword>
<evidence type="ECO:0000256" key="5">
    <source>
        <dbReference type="ARBA" id="ARBA00022741"/>
    </source>
</evidence>
<evidence type="ECO:0000259" key="10">
    <source>
        <dbReference type="SMART" id="SM00387"/>
    </source>
</evidence>
<evidence type="ECO:0000256" key="7">
    <source>
        <dbReference type="ARBA" id="ARBA00022840"/>
    </source>
</evidence>
<feature type="transmembrane region" description="Helical" evidence="9">
    <location>
        <begin position="21"/>
        <end position="38"/>
    </location>
</feature>
<dbReference type="Pfam" id="PF02518">
    <property type="entry name" value="HATPase_c"/>
    <property type="match status" value="1"/>
</dbReference>
<evidence type="ECO:0000256" key="2">
    <source>
        <dbReference type="ARBA" id="ARBA00012438"/>
    </source>
</evidence>
<dbReference type="PANTHER" id="PTHR24421">
    <property type="entry name" value="NITRATE/NITRITE SENSOR PROTEIN NARX-RELATED"/>
    <property type="match status" value="1"/>
</dbReference>
<dbReference type="EC" id="2.7.13.3" evidence="2"/>
<organism evidence="11 12">
    <name type="scientific">Actinoalloteichus caeruleus DSM 43889</name>
    <dbReference type="NCBI Taxonomy" id="1120930"/>
    <lineage>
        <taxon>Bacteria</taxon>
        <taxon>Bacillati</taxon>
        <taxon>Actinomycetota</taxon>
        <taxon>Actinomycetes</taxon>
        <taxon>Pseudonocardiales</taxon>
        <taxon>Pseudonocardiaceae</taxon>
        <taxon>Actinoalloteichus</taxon>
        <taxon>Actinoalloteichus cyanogriseus</taxon>
    </lineage>
</organism>
<feature type="domain" description="Histidine kinase/HSP90-like ATPase" evidence="10">
    <location>
        <begin position="317"/>
        <end position="408"/>
    </location>
</feature>
<dbReference type="InterPro" id="IPR011712">
    <property type="entry name" value="Sig_transdc_His_kin_sub3_dim/P"/>
</dbReference>
<keyword evidence="3" id="KW-0597">Phosphoprotein</keyword>
<dbReference type="SMART" id="SM00387">
    <property type="entry name" value="HATPase_c"/>
    <property type="match status" value="1"/>
</dbReference>
<evidence type="ECO:0000256" key="9">
    <source>
        <dbReference type="SAM" id="Phobius"/>
    </source>
</evidence>
<evidence type="ECO:0000256" key="4">
    <source>
        <dbReference type="ARBA" id="ARBA00022679"/>
    </source>
</evidence>
<keyword evidence="5" id="KW-0547">Nucleotide-binding</keyword>
<feature type="transmembrane region" description="Helical" evidence="9">
    <location>
        <begin position="115"/>
        <end position="134"/>
    </location>
</feature>
<gene>
    <name evidence="11" type="ORF">G443_002109</name>
</gene>
<keyword evidence="12" id="KW-1185">Reference proteome</keyword>
<comment type="caution">
    <text evidence="11">The sequence shown here is derived from an EMBL/GenBank/DDBJ whole genome shotgun (WGS) entry which is preliminary data.</text>
</comment>
<evidence type="ECO:0000256" key="8">
    <source>
        <dbReference type="ARBA" id="ARBA00023012"/>
    </source>
</evidence>
<comment type="catalytic activity">
    <reaction evidence="1">
        <text>ATP + protein L-histidine = ADP + protein N-phospho-L-histidine.</text>
        <dbReference type="EC" id="2.7.13.3"/>
    </reaction>
</comment>
<keyword evidence="6 11" id="KW-0418">Kinase</keyword>
<dbReference type="Pfam" id="PF07730">
    <property type="entry name" value="HisKA_3"/>
    <property type="match status" value="1"/>
</dbReference>
<name>A0ABT1JH58_ACTCY</name>
<reference evidence="11 12" key="2">
    <citation type="submission" date="2022-06" db="EMBL/GenBank/DDBJ databases">
        <title>Genomic Encyclopedia of Type Strains, Phase I: the one thousand microbial genomes (KMG-I) project.</title>
        <authorList>
            <person name="Kyrpides N."/>
        </authorList>
    </citation>
    <scope>NUCLEOTIDE SEQUENCE [LARGE SCALE GENOMIC DNA]</scope>
    <source>
        <strain evidence="11 12">DSM 43889</strain>
    </source>
</reference>
<evidence type="ECO:0000256" key="1">
    <source>
        <dbReference type="ARBA" id="ARBA00000085"/>
    </source>
</evidence>
<dbReference type="PANTHER" id="PTHR24421:SF10">
    <property type="entry name" value="NITRATE_NITRITE SENSOR PROTEIN NARQ"/>
    <property type="match status" value="1"/>
</dbReference>
<evidence type="ECO:0000256" key="6">
    <source>
        <dbReference type="ARBA" id="ARBA00022777"/>
    </source>
</evidence>
<keyword evidence="8" id="KW-0902">Two-component regulatory system</keyword>
<dbReference type="GO" id="GO:0016301">
    <property type="term" value="F:kinase activity"/>
    <property type="evidence" value="ECO:0007669"/>
    <property type="project" value="UniProtKB-KW"/>
</dbReference>